<sequence length="60" mass="6920">MKEENIVIESSEVIKDVINRLNDSNRKILLFDSFDNSRIAIDDELICIIINYHKSKLIGA</sequence>
<name>A0A9Q5GFW2_CLOBE</name>
<dbReference type="EMBL" id="JABSXK010000001">
    <property type="protein sequence ID" value="NRV08143.1"/>
    <property type="molecule type" value="Genomic_DNA"/>
</dbReference>
<organism evidence="1 2">
    <name type="scientific">Clostridium beijerinckii</name>
    <name type="common">Clostridium MP</name>
    <dbReference type="NCBI Taxonomy" id="1520"/>
    <lineage>
        <taxon>Bacteria</taxon>
        <taxon>Bacillati</taxon>
        <taxon>Bacillota</taxon>
        <taxon>Clostridia</taxon>
        <taxon>Eubacteriales</taxon>
        <taxon>Clostridiaceae</taxon>
        <taxon>Clostridium</taxon>
    </lineage>
</organism>
<evidence type="ECO:0000313" key="1">
    <source>
        <dbReference type="EMBL" id="NRV08143.1"/>
    </source>
</evidence>
<reference evidence="1" key="1">
    <citation type="submission" date="2020-05" db="EMBL/GenBank/DDBJ databases">
        <title>Genomic insights into acetone-butanol-ethanol (ABE) fermentation by sequencing solventogenic clostridia strains.</title>
        <authorList>
            <person name="Brown S."/>
        </authorList>
    </citation>
    <scope>NUCLEOTIDE SEQUENCE</scope>
    <source>
        <strain evidence="1">DJ126</strain>
    </source>
</reference>
<dbReference type="RefSeq" id="WP_077304677.1">
    <property type="nucleotide sequence ID" value="NZ_CP016090.1"/>
</dbReference>
<evidence type="ECO:0000313" key="2">
    <source>
        <dbReference type="Proteomes" id="UP000821656"/>
    </source>
</evidence>
<dbReference type="Proteomes" id="UP000821656">
    <property type="component" value="Unassembled WGS sequence"/>
</dbReference>
<accession>A0A9Q5GFW2</accession>
<gene>
    <name evidence="1" type="ORF">DFH45_001106</name>
</gene>
<protein>
    <submittedName>
        <fullName evidence="1">Uncharacterized protein</fullName>
    </submittedName>
</protein>
<proteinExistence type="predicted"/>
<dbReference type="AlphaFoldDB" id="A0A9Q5GFW2"/>
<comment type="caution">
    <text evidence="1">The sequence shown here is derived from an EMBL/GenBank/DDBJ whole genome shotgun (WGS) entry which is preliminary data.</text>
</comment>